<dbReference type="EMBL" id="CZCS02000208">
    <property type="protein sequence ID" value="VXD22351.1"/>
    <property type="molecule type" value="Genomic_DNA"/>
</dbReference>
<evidence type="ECO:0000256" key="1">
    <source>
        <dbReference type="SAM" id="MobiDB-lite"/>
    </source>
</evidence>
<dbReference type="OrthoDB" id="9810918at2"/>
<dbReference type="Proteomes" id="UP000182190">
    <property type="component" value="Unassembled WGS sequence"/>
</dbReference>
<sequence>MYFHINCPKGNQLTITHRSKITRQATTSYSRIRLITSTCQCCNYHKEGQEIIPQENNSSSGRGRSSGGGGDFGVDNSGAVG</sequence>
<protein>
    <submittedName>
        <fullName evidence="2">Uncharacterized protein</fullName>
    </submittedName>
</protein>
<keyword evidence="3" id="KW-1185">Reference proteome</keyword>
<reference evidence="2" key="1">
    <citation type="submission" date="2019-10" db="EMBL/GenBank/DDBJ databases">
        <authorList>
            <consortium name="Genoscope - CEA"/>
            <person name="William W."/>
        </authorList>
    </citation>
    <scope>NUCLEOTIDE SEQUENCE [LARGE SCALE GENOMIC DNA]</scope>
    <source>
        <strain evidence="2">BBR_PRJEB10994</strain>
    </source>
</reference>
<name>A0A7Z9E130_9CYAN</name>
<proteinExistence type="predicted"/>
<evidence type="ECO:0000313" key="2">
    <source>
        <dbReference type="EMBL" id="VXD22351.1"/>
    </source>
</evidence>
<comment type="caution">
    <text evidence="2">The sequence shown here is derived from an EMBL/GenBank/DDBJ whole genome shotgun (WGS) entry which is preliminary data.</text>
</comment>
<feature type="region of interest" description="Disordered" evidence="1">
    <location>
        <begin position="52"/>
        <end position="81"/>
    </location>
</feature>
<dbReference type="AlphaFoldDB" id="A0A7Z9E130"/>
<accession>A0A7Z9E130</accession>
<gene>
    <name evidence="2" type="ORF">PL9631_660006</name>
</gene>
<dbReference type="RefSeq" id="WP_083620554.1">
    <property type="nucleotide sequence ID" value="NZ_LR735015.1"/>
</dbReference>
<evidence type="ECO:0000313" key="3">
    <source>
        <dbReference type="Proteomes" id="UP000182190"/>
    </source>
</evidence>
<organism evidence="2 3">
    <name type="scientific">Planktothrix paucivesiculata PCC 9631</name>
    <dbReference type="NCBI Taxonomy" id="671071"/>
    <lineage>
        <taxon>Bacteria</taxon>
        <taxon>Bacillati</taxon>
        <taxon>Cyanobacteriota</taxon>
        <taxon>Cyanophyceae</taxon>
        <taxon>Oscillatoriophycideae</taxon>
        <taxon>Oscillatoriales</taxon>
        <taxon>Microcoleaceae</taxon>
        <taxon>Planktothrix</taxon>
    </lineage>
</organism>